<evidence type="ECO:0000313" key="1">
    <source>
        <dbReference type="EMBL" id="RBP03996.1"/>
    </source>
</evidence>
<gene>
    <name evidence="1" type="ORF">DET59_107149</name>
</gene>
<dbReference type="OrthoDB" id="2616591at2"/>
<name>A0A366EPV5_9BACI</name>
<proteinExistence type="predicted"/>
<comment type="caution">
    <text evidence="1">The sequence shown here is derived from an EMBL/GenBank/DDBJ whole genome shotgun (WGS) entry which is preliminary data.</text>
</comment>
<evidence type="ECO:0008006" key="3">
    <source>
        <dbReference type="Google" id="ProtNLM"/>
    </source>
</evidence>
<dbReference type="RefSeq" id="WP_113969843.1">
    <property type="nucleotide sequence ID" value="NZ_JBITUV010000015.1"/>
</dbReference>
<dbReference type="AlphaFoldDB" id="A0A366EPV5"/>
<protein>
    <recommendedName>
        <fullName evidence="3">Lipoprotein</fullName>
    </recommendedName>
</protein>
<dbReference type="EMBL" id="QNRJ01000007">
    <property type="protein sequence ID" value="RBP03996.1"/>
    <property type="molecule type" value="Genomic_DNA"/>
</dbReference>
<organism evidence="1 2">
    <name type="scientific">Rossellomorea aquimaris</name>
    <dbReference type="NCBI Taxonomy" id="189382"/>
    <lineage>
        <taxon>Bacteria</taxon>
        <taxon>Bacillati</taxon>
        <taxon>Bacillota</taxon>
        <taxon>Bacilli</taxon>
        <taxon>Bacillales</taxon>
        <taxon>Bacillaceae</taxon>
        <taxon>Rossellomorea</taxon>
    </lineage>
</organism>
<dbReference type="PROSITE" id="PS51257">
    <property type="entry name" value="PROKAR_LIPOPROTEIN"/>
    <property type="match status" value="1"/>
</dbReference>
<sequence length="110" mass="12641">MKRLVVLILCVFLLSACGDKEPASYELCGYGDMMVVNKKEYVKVTEEKKLVLDEKLGAIKEKIDSEYHPVNDFTANTLKKGTPIYSVKDHSNYLIAQTEDNRYILYEEIQ</sequence>
<reference evidence="1 2" key="1">
    <citation type="submission" date="2018-06" db="EMBL/GenBank/DDBJ databases">
        <title>Freshwater and sediment microbial communities from various areas in North America, analyzing microbe dynamics in response to fracking.</title>
        <authorList>
            <person name="Lamendella R."/>
        </authorList>
    </citation>
    <scope>NUCLEOTIDE SEQUENCE [LARGE SCALE GENOMIC DNA]</scope>
    <source>
        <strain evidence="1 2">97B</strain>
    </source>
</reference>
<dbReference type="Proteomes" id="UP000252118">
    <property type="component" value="Unassembled WGS sequence"/>
</dbReference>
<accession>A0A366EPV5</accession>
<evidence type="ECO:0000313" key="2">
    <source>
        <dbReference type="Proteomes" id="UP000252118"/>
    </source>
</evidence>